<dbReference type="NCBIfam" id="TIGR02532">
    <property type="entry name" value="IV_pilin_GFxxxE"/>
    <property type="match status" value="1"/>
</dbReference>
<dbReference type="Proteomes" id="UP000051992">
    <property type="component" value="Unassembled WGS sequence"/>
</dbReference>
<reference evidence="4 5" key="1">
    <citation type="journal article" date="2015" name="Genome Announc.">
        <title>Expanding the biotechnology potential of lactobacilli through comparative genomics of 213 strains and associated genera.</title>
        <authorList>
            <person name="Sun Z."/>
            <person name="Harris H.M."/>
            <person name="McCann A."/>
            <person name="Guo C."/>
            <person name="Argimon S."/>
            <person name="Zhang W."/>
            <person name="Yang X."/>
            <person name="Jeffery I.B."/>
            <person name="Cooney J.C."/>
            <person name="Kagawa T.F."/>
            <person name="Liu W."/>
            <person name="Song Y."/>
            <person name="Salvetti E."/>
            <person name="Wrobel A."/>
            <person name="Rasinkangas P."/>
            <person name="Parkhill J."/>
            <person name="Rea M.C."/>
            <person name="O'Sullivan O."/>
            <person name="Ritari J."/>
            <person name="Douillard F.P."/>
            <person name="Paul Ross R."/>
            <person name="Yang R."/>
            <person name="Briner A.E."/>
            <person name="Felis G.E."/>
            <person name="de Vos W.M."/>
            <person name="Barrangou R."/>
            <person name="Klaenhammer T.R."/>
            <person name="Caufield P.W."/>
            <person name="Cui Y."/>
            <person name="Zhang H."/>
            <person name="O'Toole P.W."/>
        </authorList>
    </citation>
    <scope>NUCLEOTIDE SEQUENCE [LARGE SCALE GENOMIC DNA]</scope>
    <source>
        <strain evidence="4 5">DSM 20410</strain>
    </source>
</reference>
<dbReference type="EMBL" id="JQBM01000003">
    <property type="protein sequence ID" value="KRN46095.1"/>
    <property type="molecule type" value="Genomic_DNA"/>
</dbReference>
<keyword evidence="5" id="KW-1185">Reference proteome</keyword>
<dbReference type="GO" id="GO:0030420">
    <property type="term" value="P:establishment of competence for transformation"/>
    <property type="evidence" value="ECO:0007669"/>
    <property type="project" value="UniProtKB-KW"/>
</dbReference>
<evidence type="ECO:0000256" key="1">
    <source>
        <dbReference type="ARBA" id="ARBA00004241"/>
    </source>
</evidence>
<gene>
    <name evidence="4" type="ORF">IV50_GL001068</name>
</gene>
<keyword evidence="3" id="KW-0812">Transmembrane</keyword>
<dbReference type="AlphaFoldDB" id="A0A0R2GZK9"/>
<dbReference type="Pfam" id="PF07963">
    <property type="entry name" value="N_methyl"/>
    <property type="match status" value="1"/>
</dbReference>
<protein>
    <submittedName>
        <fullName evidence="4">Uncharacterized protein</fullName>
    </submittedName>
</protein>
<organism evidence="4 5">
    <name type="scientific">Weissella viridescens</name>
    <name type="common">Lactobacillus viridescens</name>
    <dbReference type="NCBI Taxonomy" id="1629"/>
    <lineage>
        <taxon>Bacteria</taxon>
        <taxon>Bacillati</taxon>
        <taxon>Bacillota</taxon>
        <taxon>Bacilli</taxon>
        <taxon>Lactobacillales</taxon>
        <taxon>Lactobacillaceae</taxon>
        <taxon>Weissella</taxon>
    </lineage>
</organism>
<evidence type="ECO:0000313" key="4">
    <source>
        <dbReference type="EMBL" id="KRN46095.1"/>
    </source>
</evidence>
<proteinExistence type="predicted"/>
<dbReference type="InterPro" id="IPR045584">
    <property type="entry name" value="Pilin-like"/>
</dbReference>
<evidence type="ECO:0000313" key="5">
    <source>
        <dbReference type="Proteomes" id="UP000051992"/>
    </source>
</evidence>
<sequence>MNGLEQIKKRTGFTLIEVITTIFIMSLLMMLVLPNVNRIRQFAEKKQSEAFCHHVQNQVDLFKGQYPGYDVSLPSLAEHGFMSKAQVEQFEREKLILRGDQVKRPE</sequence>
<keyword evidence="3" id="KW-0472">Membrane</keyword>
<dbReference type="GO" id="GO:0009986">
    <property type="term" value="C:cell surface"/>
    <property type="evidence" value="ECO:0007669"/>
    <property type="project" value="UniProtKB-SubCell"/>
</dbReference>
<name>A0A0R2GZK9_WEIVI</name>
<comment type="caution">
    <text evidence="4">The sequence shown here is derived from an EMBL/GenBank/DDBJ whole genome shotgun (WGS) entry which is preliminary data.</text>
</comment>
<accession>A0A0R2GZK9</accession>
<evidence type="ECO:0000256" key="3">
    <source>
        <dbReference type="SAM" id="Phobius"/>
    </source>
</evidence>
<dbReference type="GeneID" id="86899004"/>
<dbReference type="SUPFAM" id="SSF54523">
    <property type="entry name" value="Pili subunits"/>
    <property type="match status" value="1"/>
</dbReference>
<dbReference type="RefSeq" id="WP_057746149.1">
    <property type="nucleotide sequence ID" value="NZ_BJLU01000005.1"/>
</dbReference>
<dbReference type="InterPro" id="IPR012902">
    <property type="entry name" value="N_methyl_site"/>
</dbReference>
<dbReference type="Gene3D" id="3.30.700.10">
    <property type="entry name" value="Glycoprotein, Type 4 Pilin"/>
    <property type="match status" value="1"/>
</dbReference>
<dbReference type="PATRIC" id="fig|1629.5.peg.1075"/>
<feature type="transmembrane region" description="Helical" evidence="3">
    <location>
        <begin position="12"/>
        <end position="33"/>
    </location>
</feature>
<comment type="subcellular location">
    <subcellularLocation>
        <location evidence="1">Cell surface</location>
    </subcellularLocation>
</comment>
<dbReference type="PROSITE" id="PS00409">
    <property type="entry name" value="PROKAR_NTER_METHYL"/>
    <property type="match status" value="1"/>
</dbReference>
<keyword evidence="3" id="KW-1133">Transmembrane helix</keyword>
<dbReference type="OrthoDB" id="2149619at2"/>
<evidence type="ECO:0000256" key="2">
    <source>
        <dbReference type="ARBA" id="ARBA00023287"/>
    </source>
</evidence>
<keyword evidence="2" id="KW-0178">Competence</keyword>